<dbReference type="Pfam" id="PF09527">
    <property type="entry name" value="ATPase_gene1"/>
    <property type="match status" value="1"/>
</dbReference>
<sequence length="108" mass="12461">MAKKFRSSRERRQIISRDFHGRISRREDLKIRGAEQSNQAFWFGLGTFGVVGWSVVIPTLLGVAIGLWIDRTWPSRFSWTLMLLVGGVMVGCINAWHWVRKIGMRGEQ</sequence>
<proteinExistence type="predicted"/>
<organism evidence="2 3">
    <name type="scientific">Syntrophus aciditrophicus (strain SB)</name>
    <dbReference type="NCBI Taxonomy" id="56780"/>
    <lineage>
        <taxon>Bacteria</taxon>
        <taxon>Pseudomonadati</taxon>
        <taxon>Thermodesulfobacteriota</taxon>
        <taxon>Syntrophia</taxon>
        <taxon>Syntrophales</taxon>
        <taxon>Syntrophaceae</taxon>
        <taxon>Syntrophus</taxon>
    </lineage>
</organism>
<dbReference type="AlphaFoldDB" id="Q2LY38"/>
<evidence type="ECO:0000313" key="2">
    <source>
        <dbReference type="EMBL" id="ABC79000.1"/>
    </source>
</evidence>
<dbReference type="KEGG" id="sat:SYN_02099"/>
<dbReference type="EMBL" id="CP000252">
    <property type="protein sequence ID" value="ABC79000.1"/>
    <property type="molecule type" value="Genomic_DNA"/>
</dbReference>
<dbReference type="Proteomes" id="UP000001933">
    <property type="component" value="Chromosome"/>
</dbReference>
<feature type="transmembrane region" description="Helical" evidence="1">
    <location>
        <begin position="40"/>
        <end position="69"/>
    </location>
</feature>
<dbReference type="InParanoid" id="Q2LY38"/>
<keyword evidence="1" id="KW-0472">Membrane</keyword>
<dbReference type="eggNOG" id="ENOG5032RTR">
    <property type="taxonomic scope" value="Bacteria"/>
</dbReference>
<name>Q2LY38_SYNAS</name>
<gene>
    <name evidence="2" type="ORF">SYN_02099</name>
</gene>
<dbReference type="InterPro" id="IPR032820">
    <property type="entry name" value="ATPase_put"/>
</dbReference>
<dbReference type="InterPro" id="IPR011744">
    <property type="entry name" value="ATPase_gene1"/>
</dbReference>
<accession>Q2LY38</accession>
<dbReference type="HOGENOM" id="CLU_137927_3_0_7"/>
<keyword evidence="1" id="KW-0812">Transmembrane</keyword>
<dbReference type="STRING" id="56780.SYN_02099"/>
<keyword evidence="1" id="KW-1133">Transmembrane helix</keyword>
<dbReference type="RefSeq" id="WP_011419014.1">
    <property type="nucleotide sequence ID" value="NC_007759.1"/>
</dbReference>
<evidence type="ECO:0000256" key="1">
    <source>
        <dbReference type="SAM" id="Phobius"/>
    </source>
</evidence>
<dbReference type="NCBIfam" id="TIGR02230">
    <property type="entry name" value="ATPase_gene1"/>
    <property type="match status" value="1"/>
</dbReference>
<dbReference type="OrthoDB" id="466056at2"/>
<reference evidence="2 3" key="1">
    <citation type="journal article" date="2007" name="Proc. Natl. Acad. Sci. U.S.A.">
        <title>The genome of Syntrophus aciditrophicus: life at the thermodynamic limit of microbial growth.</title>
        <authorList>
            <person name="McInerney M.J."/>
            <person name="Rohlin L."/>
            <person name="Mouttaki H."/>
            <person name="Kim U."/>
            <person name="Krupp R.S."/>
            <person name="Rios-Hernandez L."/>
            <person name="Sieber J."/>
            <person name="Struchtemeyer C.G."/>
            <person name="Bhattacharyya A."/>
            <person name="Campbell J.W."/>
            <person name="Gunsalus R.P."/>
        </authorList>
    </citation>
    <scope>NUCLEOTIDE SEQUENCE [LARGE SCALE GENOMIC DNA]</scope>
    <source>
        <strain evidence="2 3">SB</strain>
    </source>
</reference>
<protein>
    <submittedName>
        <fullName evidence="2">Hypothetical membrane protein</fullName>
    </submittedName>
</protein>
<feature type="transmembrane region" description="Helical" evidence="1">
    <location>
        <begin position="81"/>
        <end position="99"/>
    </location>
</feature>
<keyword evidence="3" id="KW-1185">Reference proteome</keyword>
<evidence type="ECO:0000313" key="3">
    <source>
        <dbReference type="Proteomes" id="UP000001933"/>
    </source>
</evidence>